<accession>A0A6G8S2S7</accession>
<proteinExistence type="predicted"/>
<protein>
    <submittedName>
        <fullName evidence="1">Uncharacterized protein</fullName>
    </submittedName>
</protein>
<reference evidence="1 2" key="1">
    <citation type="submission" date="2020-03" db="EMBL/GenBank/DDBJ databases">
        <authorList>
            <person name="Zhu W."/>
        </authorList>
    </citation>
    <scope>NUCLEOTIDE SEQUENCE [LARGE SCALE GENOMIC DNA]</scope>
    <source>
        <strain evidence="1 2">185</strain>
    </source>
</reference>
<keyword evidence="2" id="KW-1185">Reference proteome</keyword>
<gene>
    <name evidence="1" type="ORF">G8D99_05435</name>
</gene>
<evidence type="ECO:0000313" key="2">
    <source>
        <dbReference type="Proteomes" id="UP000501939"/>
    </source>
</evidence>
<evidence type="ECO:0000313" key="1">
    <source>
        <dbReference type="EMBL" id="QIO08516.1"/>
    </source>
</evidence>
<dbReference type="Proteomes" id="UP000501939">
    <property type="component" value="Chromosome"/>
</dbReference>
<dbReference type="EMBL" id="CP049916">
    <property type="protein sequence ID" value="QIO08516.1"/>
    <property type="molecule type" value="Genomic_DNA"/>
</dbReference>
<dbReference type="RefSeq" id="WP_166323348.1">
    <property type="nucleotide sequence ID" value="NZ_CP049916.1"/>
</dbReference>
<dbReference type="AlphaFoldDB" id="A0A6G8S2S7"/>
<organism evidence="1 2">
    <name type="scientific">Acinetobacter lanii</name>
    <dbReference type="NCBI Taxonomy" id="2715163"/>
    <lineage>
        <taxon>Bacteria</taxon>
        <taxon>Pseudomonadati</taxon>
        <taxon>Pseudomonadota</taxon>
        <taxon>Gammaproteobacteria</taxon>
        <taxon>Moraxellales</taxon>
        <taxon>Moraxellaceae</taxon>
        <taxon>Acinetobacter</taxon>
    </lineage>
</organism>
<name>A0A6G8S2S7_9GAMM</name>
<dbReference type="KEGG" id="alj:G8D99_05435"/>
<sequence length="230" mass="25981">MNTSTDVMNVNMVEHQRSLLAVLGIDVWMPKVNAPVRNYSASLYRDQAALETAYVEPIQSFDTVLVPDSTQTSLQPQQASASAEVTLVREQVQPHAVEQKVAQVTVYDDARPVIHIDAFELQAWCTERCIIVVDSTDLNAAQSQLWRNIQRAQTGHFFDLKWPFPLALLQDGRGVQVYIQGFLDAMRGEKKIISLGQIKHCQYTDVVVLASLSEMLDQPLLKRDLWALMR</sequence>